<dbReference type="AlphaFoldDB" id="L0AV71"/>
<proteinExistence type="predicted"/>
<name>L0AV71_THEEQ</name>
<dbReference type="KEGG" id="beq:BEWA_023560"/>
<dbReference type="Proteomes" id="UP000031512">
    <property type="component" value="Chromosome 1"/>
</dbReference>
<evidence type="ECO:0000313" key="1">
    <source>
        <dbReference type="EMBL" id="AFZ79507.1"/>
    </source>
</evidence>
<dbReference type="RefSeq" id="XP_004829173.1">
    <property type="nucleotide sequence ID" value="XM_004829116.1"/>
</dbReference>
<organism evidence="1 2">
    <name type="scientific">Theileria equi strain WA</name>
    <dbReference type="NCBI Taxonomy" id="1537102"/>
    <lineage>
        <taxon>Eukaryota</taxon>
        <taxon>Sar</taxon>
        <taxon>Alveolata</taxon>
        <taxon>Apicomplexa</taxon>
        <taxon>Aconoidasida</taxon>
        <taxon>Piroplasmida</taxon>
        <taxon>Theileriidae</taxon>
        <taxon>Theileria</taxon>
    </lineage>
</organism>
<reference evidence="1 2" key="1">
    <citation type="journal article" date="2012" name="BMC Genomics">
        <title>Comparative genomic analysis and phylogenetic position of Theileria equi.</title>
        <authorList>
            <person name="Kappmeyer L.S."/>
            <person name="Thiagarajan M."/>
            <person name="Herndon D.R."/>
            <person name="Ramsay J.D."/>
            <person name="Caler E."/>
            <person name="Djikeng A."/>
            <person name="Gillespie J.J."/>
            <person name="Lau A.O."/>
            <person name="Roalson E.H."/>
            <person name="Silva J.C."/>
            <person name="Silva M.G."/>
            <person name="Suarez C.E."/>
            <person name="Ueti M.W."/>
            <person name="Nene V.M."/>
            <person name="Mealey R.H."/>
            <person name="Knowles D.P."/>
            <person name="Brayton K.A."/>
        </authorList>
    </citation>
    <scope>NUCLEOTIDE SEQUENCE [LARGE SCALE GENOMIC DNA]</scope>
    <source>
        <strain evidence="1 2">WA</strain>
    </source>
</reference>
<accession>L0AV71</accession>
<dbReference type="EMBL" id="CP001669">
    <property type="protein sequence ID" value="AFZ79507.1"/>
    <property type="molecule type" value="Genomic_DNA"/>
</dbReference>
<protein>
    <submittedName>
        <fullName evidence="1">Uncharacterized protein</fullName>
    </submittedName>
</protein>
<evidence type="ECO:0000313" key="2">
    <source>
        <dbReference type="Proteomes" id="UP000031512"/>
    </source>
</evidence>
<sequence length="326" mass="35947">MIPGKPVDINIGHVPGSASSFEGNNTIHLYDYGGSLNNEVSVTEYRNIDSLQGYIKCEHKPNNGNAIKAITYKRQPTTGLSGARAHTTVTVYFWEWDIEYTNPLLVKLGNNEKYYTTDDNTNWLDSTDNFNGYSLLEFLDEHNCFKNNAHVINLSERSANIGYQCLTKECGASITFVNNPYQYYSQTLHAISDGYIRRFKDKTVEQTGIGFPKDANQVYVYHYPSGPDGIPLLICLPESSGGWYKLRRKGSNRWVPVGDNIPSGPTDSSTILPLLKKINGESKGLTPGDIAGYVAEGLASVGMGGLGFWKGPAVLRGIISLVRTAL</sequence>
<dbReference type="VEuPathDB" id="PiroplasmaDB:BEWA_023560"/>
<keyword evidence="2" id="KW-1185">Reference proteome</keyword>
<gene>
    <name evidence="1" type="ORF">BEWA_023560</name>
</gene>
<dbReference type="GeneID" id="15806874"/>